<organism evidence="1 2">
    <name type="scientific">Sphingobacterium corticibacterium</name>
    <dbReference type="NCBI Taxonomy" id="2484746"/>
    <lineage>
        <taxon>Bacteria</taxon>
        <taxon>Pseudomonadati</taxon>
        <taxon>Bacteroidota</taxon>
        <taxon>Sphingobacteriia</taxon>
        <taxon>Sphingobacteriales</taxon>
        <taxon>Sphingobacteriaceae</taxon>
        <taxon>Sphingobacterium</taxon>
    </lineage>
</organism>
<dbReference type="RefSeq" id="WP_130141691.1">
    <property type="nucleotide sequence ID" value="NZ_SGIT01000002.1"/>
</dbReference>
<proteinExistence type="predicted"/>
<accession>A0A4Q6XQQ7</accession>
<dbReference type="Proteomes" id="UP000292855">
    <property type="component" value="Unassembled WGS sequence"/>
</dbReference>
<dbReference type="OrthoDB" id="9846564at2"/>
<evidence type="ECO:0000313" key="2">
    <source>
        <dbReference type="Proteomes" id="UP000292855"/>
    </source>
</evidence>
<comment type="caution">
    <text evidence="1">The sequence shown here is derived from an EMBL/GenBank/DDBJ whole genome shotgun (WGS) entry which is preliminary data.</text>
</comment>
<keyword evidence="2" id="KW-1185">Reference proteome</keyword>
<protein>
    <submittedName>
        <fullName evidence="1">Uncharacterized protein</fullName>
    </submittedName>
</protein>
<evidence type="ECO:0000313" key="1">
    <source>
        <dbReference type="EMBL" id="RZF59772.1"/>
    </source>
</evidence>
<dbReference type="EMBL" id="SGIT01000002">
    <property type="protein sequence ID" value="RZF59772.1"/>
    <property type="molecule type" value="Genomic_DNA"/>
</dbReference>
<gene>
    <name evidence="1" type="ORF">EWE74_11495</name>
</gene>
<sequence>MKRITLIIASIILLCNISFGQRIEWWENVGSNYVTYYDDNKLTFDSGDGKFSGKYELLSDGHTLTYEVTVNLAFWEEVDEFSIHAELDEPHTESAWWDVLYTPYPYTGSKKFSGSVYLNYTEPKPFYAHVGALFRYDPNFSFYVFPTYYPN</sequence>
<dbReference type="AlphaFoldDB" id="A0A4Q6XQQ7"/>
<name>A0A4Q6XQQ7_9SPHI</name>
<reference evidence="1 2" key="1">
    <citation type="submission" date="2019-02" db="EMBL/GenBank/DDBJ databases">
        <authorList>
            <person name="Li Y."/>
        </authorList>
    </citation>
    <scope>NUCLEOTIDE SEQUENCE [LARGE SCALE GENOMIC DNA]</scope>
    <source>
        <strain evidence="1 2">30C10-4-7</strain>
    </source>
</reference>